<dbReference type="Proteomes" id="UP000277094">
    <property type="component" value="Unassembled WGS sequence"/>
</dbReference>
<dbReference type="InterPro" id="IPR058532">
    <property type="entry name" value="YjbR/MT2646/Rv2570-like"/>
</dbReference>
<accession>A0A3N0DUW3</accession>
<dbReference type="InterPro" id="IPR038056">
    <property type="entry name" value="YjbR-like_sf"/>
</dbReference>
<dbReference type="OrthoDB" id="6167040at2"/>
<sequence length="116" mass="13247">MPVSLEDVRDIALTLPRAYEATVREATKFRVGSIVFAAVSPDETRLGFGFPREERQALVDSEPDKFMLPRPSDMRYQWVAARMEALEVDELRELIIDAWTMCVPKKVAAQYLAELD</sequence>
<dbReference type="Pfam" id="PF04237">
    <property type="entry name" value="YjbR"/>
    <property type="match status" value="1"/>
</dbReference>
<gene>
    <name evidence="1" type="ORF">EFL95_09655</name>
</gene>
<organism evidence="1 2">
    <name type="scientific">Nocardioides marmorisolisilvae</name>
    <dbReference type="NCBI Taxonomy" id="1542737"/>
    <lineage>
        <taxon>Bacteria</taxon>
        <taxon>Bacillati</taxon>
        <taxon>Actinomycetota</taxon>
        <taxon>Actinomycetes</taxon>
        <taxon>Propionibacteriales</taxon>
        <taxon>Nocardioidaceae</taxon>
        <taxon>Nocardioides</taxon>
    </lineage>
</organism>
<proteinExistence type="predicted"/>
<reference evidence="1 2" key="1">
    <citation type="submission" date="2018-11" db="EMBL/GenBank/DDBJ databases">
        <authorList>
            <person name="Li F."/>
        </authorList>
    </citation>
    <scope>NUCLEOTIDE SEQUENCE [LARGE SCALE GENOMIC DNA]</scope>
    <source>
        <strain evidence="1 2">KIS18-7</strain>
    </source>
</reference>
<dbReference type="AlphaFoldDB" id="A0A3N0DUW3"/>
<keyword evidence="1" id="KW-0238">DNA-binding</keyword>
<dbReference type="Gene3D" id="3.90.1150.30">
    <property type="match status" value="1"/>
</dbReference>
<evidence type="ECO:0000313" key="2">
    <source>
        <dbReference type="Proteomes" id="UP000277094"/>
    </source>
</evidence>
<keyword evidence="2" id="KW-1185">Reference proteome</keyword>
<dbReference type="GO" id="GO:0003677">
    <property type="term" value="F:DNA binding"/>
    <property type="evidence" value="ECO:0007669"/>
    <property type="project" value="UniProtKB-KW"/>
</dbReference>
<protein>
    <submittedName>
        <fullName evidence="1">MmcQ/YjbR family DNA-binding protein</fullName>
    </submittedName>
</protein>
<dbReference type="SUPFAM" id="SSF142906">
    <property type="entry name" value="YjbR-like"/>
    <property type="match status" value="1"/>
</dbReference>
<comment type="caution">
    <text evidence="1">The sequence shown here is derived from an EMBL/GenBank/DDBJ whole genome shotgun (WGS) entry which is preliminary data.</text>
</comment>
<dbReference type="EMBL" id="RJSG01000002">
    <property type="protein sequence ID" value="RNL79266.1"/>
    <property type="molecule type" value="Genomic_DNA"/>
</dbReference>
<name>A0A3N0DUW3_9ACTN</name>
<evidence type="ECO:0000313" key="1">
    <source>
        <dbReference type="EMBL" id="RNL79266.1"/>
    </source>
</evidence>
<dbReference type="RefSeq" id="WP_123233768.1">
    <property type="nucleotide sequence ID" value="NZ_RJSG01000002.1"/>
</dbReference>